<dbReference type="OrthoDB" id="9783459at2"/>
<feature type="transmembrane region" description="Helical" evidence="2">
    <location>
        <begin position="204"/>
        <end position="226"/>
    </location>
</feature>
<name>A0A327VY02_9BACT</name>
<feature type="domain" description="7TM-DISM receptor extracellular" evidence="4">
    <location>
        <begin position="56"/>
        <end position="187"/>
    </location>
</feature>
<keyword evidence="1" id="KW-0175">Coiled coil</keyword>
<dbReference type="Pfam" id="PF07695">
    <property type="entry name" value="7TMR-DISM_7TM"/>
    <property type="match status" value="1"/>
</dbReference>
<feature type="transmembrane region" description="Helical" evidence="2">
    <location>
        <begin position="301"/>
        <end position="319"/>
    </location>
</feature>
<accession>A0A327VY02</accession>
<sequence>MIHSTKTLSFHNRNLLKYLTKCCLTTILSCCLPTSLKAQKQVYIHPTTAEYIFTNNEINWLEDAAGTKSFKEIQVLDAAGKFQSNTSYYPKNVHQPSVYWFKVNVMLSDSLQEHQSIIEFFDQTIDDITVYLPNKNGEYTVLHSGAKENFQDRLYRHKNFEFLIPSMSKGSYLYYVRIKSLNEINFIMVYRTLERFINYALVEYISYGLFYGMILVFCFYNLLMLLATGLRHYLYYVLYIVSVGIYEMSTDGIAFQFLWPETPGLNVYMYGISLYCMSIFALIFARSLLRIKRLSPTLYKLINWIIVLRTLYFIVCLLVKKEWFIYKFIDFIPLFTAFISGIIIWYKGFKPARFFVLGNALLFIGAIIKLITVLGWITGPLVVAGHYSMVFGFTMEMILLSFSIGDQVRLFRKEKKQAQDDAYFHMQHHLKLQASVNQQLEEQVAARTKQLEAQSLEIYQQAQEIERMNKLLEKDNAELKTNIEKMTDARIKSAELTFEEFSQKYPDQENCYRFLADLKWNNGFSCEKCNYNNFSKGRRPFSRRCNKCAYEESPMHNTIFENNRIPINKAFYIVYLVFTTKGNISSYQIAEKTGMRQGTCWAYAVRIKNLLDTVENSSKRNKKNSWVDLIMKV</sequence>
<evidence type="ECO:0000313" key="6">
    <source>
        <dbReference type="Proteomes" id="UP000249819"/>
    </source>
</evidence>
<feature type="transmembrane region" description="Helical" evidence="2">
    <location>
        <begin position="384"/>
        <end position="405"/>
    </location>
</feature>
<evidence type="ECO:0000256" key="2">
    <source>
        <dbReference type="SAM" id="Phobius"/>
    </source>
</evidence>
<feature type="coiled-coil region" evidence="1">
    <location>
        <begin position="437"/>
        <end position="489"/>
    </location>
</feature>
<dbReference type="InterPro" id="IPR011622">
    <property type="entry name" value="7TMR_DISM_rcpt_extracell_dom2"/>
</dbReference>
<organism evidence="5 6">
    <name type="scientific">Chitinophaga dinghuensis</name>
    <dbReference type="NCBI Taxonomy" id="1539050"/>
    <lineage>
        <taxon>Bacteria</taxon>
        <taxon>Pseudomonadati</taxon>
        <taxon>Bacteroidota</taxon>
        <taxon>Chitinophagia</taxon>
        <taxon>Chitinophagales</taxon>
        <taxon>Chitinophagaceae</taxon>
        <taxon>Chitinophaga</taxon>
    </lineage>
</organism>
<keyword evidence="6" id="KW-1185">Reference proteome</keyword>
<comment type="caution">
    <text evidence="5">The sequence shown here is derived from an EMBL/GenBank/DDBJ whole genome shotgun (WGS) entry which is preliminary data.</text>
</comment>
<keyword evidence="2" id="KW-0472">Membrane</keyword>
<dbReference type="Gene3D" id="2.60.40.2380">
    <property type="match status" value="1"/>
</dbReference>
<reference evidence="5 6" key="1">
    <citation type="submission" date="2018-06" db="EMBL/GenBank/DDBJ databases">
        <title>Genomic Encyclopedia of Archaeal and Bacterial Type Strains, Phase II (KMG-II): from individual species to whole genera.</title>
        <authorList>
            <person name="Goeker M."/>
        </authorList>
    </citation>
    <scope>NUCLEOTIDE SEQUENCE [LARGE SCALE GENOMIC DNA]</scope>
    <source>
        <strain evidence="5 6">DSM 29821</strain>
    </source>
</reference>
<dbReference type="Proteomes" id="UP000249819">
    <property type="component" value="Unassembled WGS sequence"/>
</dbReference>
<dbReference type="Pfam" id="PF07696">
    <property type="entry name" value="7TMR-DISMED2"/>
    <property type="match status" value="1"/>
</dbReference>
<feature type="transmembrane region" description="Helical" evidence="2">
    <location>
        <begin position="233"/>
        <end position="255"/>
    </location>
</feature>
<protein>
    <submittedName>
        <fullName evidence="5">Transposase-like zinc ribbon protein</fullName>
    </submittedName>
</protein>
<dbReference type="AlphaFoldDB" id="A0A327VY02"/>
<keyword evidence="2" id="KW-0812">Transmembrane</keyword>
<evidence type="ECO:0000313" key="5">
    <source>
        <dbReference type="EMBL" id="RAJ80392.1"/>
    </source>
</evidence>
<feature type="transmembrane region" description="Helical" evidence="2">
    <location>
        <begin position="267"/>
        <end position="289"/>
    </location>
</feature>
<evidence type="ECO:0000259" key="3">
    <source>
        <dbReference type="Pfam" id="PF07695"/>
    </source>
</evidence>
<evidence type="ECO:0000259" key="4">
    <source>
        <dbReference type="Pfam" id="PF07696"/>
    </source>
</evidence>
<feature type="domain" description="7TM-DISM receptor extracellular" evidence="3">
    <location>
        <begin position="203"/>
        <end position="406"/>
    </location>
</feature>
<feature type="transmembrane region" description="Helical" evidence="2">
    <location>
        <begin position="354"/>
        <end position="378"/>
    </location>
</feature>
<gene>
    <name evidence="5" type="ORF">CLV59_105501</name>
</gene>
<feature type="transmembrane region" description="Helical" evidence="2">
    <location>
        <begin position="325"/>
        <end position="347"/>
    </location>
</feature>
<dbReference type="RefSeq" id="WP_111593381.1">
    <property type="nucleotide sequence ID" value="NZ_QLMA01000005.1"/>
</dbReference>
<dbReference type="EMBL" id="QLMA01000005">
    <property type="protein sequence ID" value="RAJ80392.1"/>
    <property type="molecule type" value="Genomic_DNA"/>
</dbReference>
<keyword evidence="2" id="KW-1133">Transmembrane helix</keyword>
<dbReference type="InterPro" id="IPR011623">
    <property type="entry name" value="7TMR_DISM_rcpt_extracell_dom1"/>
</dbReference>
<evidence type="ECO:0000256" key="1">
    <source>
        <dbReference type="SAM" id="Coils"/>
    </source>
</evidence>
<proteinExistence type="predicted"/>